<evidence type="ECO:0000313" key="3">
    <source>
        <dbReference type="Proteomes" id="UP000834106"/>
    </source>
</evidence>
<feature type="compositionally biased region" description="Gly residues" evidence="1">
    <location>
        <begin position="100"/>
        <end position="110"/>
    </location>
</feature>
<gene>
    <name evidence="2" type="ORF">FPE_LOCUS479</name>
</gene>
<protein>
    <submittedName>
        <fullName evidence="2">Uncharacterized protein</fullName>
    </submittedName>
</protein>
<feature type="region of interest" description="Disordered" evidence="1">
    <location>
        <begin position="100"/>
        <end position="121"/>
    </location>
</feature>
<feature type="compositionally biased region" description="Basic residues" evidence="1">
    <location>
        <begin position="13"/>
        <end position="23"/>
    </location>
</feature>
<proteinExistence type="predicted"/>
<evidence type="ECO:0000313" key="2">
    <source>
        <dbReference type="EMBL" id="CAI9753048.1"/>
    </source>
</evidence>
<dbReference type="EMBL" id="OU503036">
    <property type="protein sequence ID" value="CAI9753048.1"/>
    <property type="molecule type" value="Genomic_DNA"/>
</dbReference>
<accession>A0AAD1YMV4</accession>
<feature type="region of interest" description="Disordered" evidence="1">
    <location>
        <begin position="1"/>
        <end position="26"/>
    </location>
</feature>
<dbReference type="Proteomes" id="UP000834106">
    <property type="component" value="Chromosome 1"/>
</dbReference>
<reference evidence="2" key="1">
    <citation type="submission" date="2023-05" db="EMBL/GenBank/DDBJ databases">
        <authorList>
            <person name="Huff M."/>
        </authorList>
    </citation>
    <scope>NUCLEOTIDE SEQUENCE</scope>
</reference>
<dbReference type="AlphaFoldDB" id="A0AAD1YMV4"/>
<keyword evidence="3" id="KW-1185">Reference proteome</keyword>
<evidence type="ECO:0000256" key="1">
    <source>
        <dbReference type="SAM" id="MobiDB-lite"/>
    </source>
</evidence>
<sequence>MTRLQRQPPQRHLGLHGHAHGTSHSRNYLPNHNGVFGFGFSRVNEASFVQRWKANEGVRTKLFVLIEVGGDESEVLGGDDLVSVNVVAHNVAEPVECSDGGSGVGGGCGGTERASDAVVRL</sequence>
<organism evidence="2 3">
    <name type="scientific">Fraxinus pennsylvanica</name>
    <dbReference type="NCBI Taxonomy" id="56036"/>
    <lineage>
        <taxon>Eukaryota</taxon>
        <taxon>Viridiplantae</taxon>
        <taxon>Streptophyta</taxon>
        <taxon>Embryophyta</taxon>
        <taxon>Tracheophyta</taxon>
        <taxon>Spermatophyta</taxon>
        <taxon>Magnoliopsida</taxon>
        <taxon>eudicotyledons</taxon>
        <taxon>Gunneridae</taxon>
        <taxon>Pentapetalae</taxon>
        <taxon>asterids</taxon>
        <taxon>lamiids</taxon>
        <taxon>Lamiales</taxon>
        <taxon>Oleaceae</taxon>
        <taxon>Oleeae</taxon>
        <taxon>Fraxinus</taxon>
    </lineage>
</organism>
<name>A0AAD1YMV4_9LAMI</name>